<dbReference type="PANTHER" id="PTHR44688:SF16">
    <property type="entry name" value="DNA-BINDING TRANSCRIPTIONAL ACTIVATOR DEVR_DOSR"/>
    <property type="match status" value="1"/>
</dbReference>
<protein>
    <recommendedName>
        <fullName evidence="5">HTH luxR-type domain-containing protein</fullName>
    </recommendedName>
</protein>
<feature type="transmembrane region" description="Helical" evidence="4">
    <location>
        <begin position="6"/>
        <end position="24"/>
    </location>
</feature>
<dbReference type="PROSITE" id="PS50043">
    <property type="entry name" value="HTH_LUXR_2"/>
    <property type="match status" value="1"/>
</dbReference>
<keyword evidence="4" id="KW-0812">Transmembrane</keyword>
<accession>A0A3B1BTQ5</accession>
<dbReference type="InterPro" id="IPR000792">
    <property type="entry name" value="Tscrpt_reg_LuxR_C"/>
</dbReference>
<evidence type="ECO:0000256" key="2">
    <source>
        <dbReference type="ARBA" id="ARBA00023125"/>
    </source>
</evidence>
<evidence type="ECO:0000256" key="4">
    <source>
        <dbReference type="SAM" id="Phobius"/>
    </source>
</evidence>
<dbReference type="PRINTS" id="PR00038">
    <property type="entry name" value="HTHLUXR"/>
</dbReference>
<keyword evidence="4" id="KW-0472">Membrane</keyword>
<keyword evidence="3" id="KW-0804">Transcription</keyword>
<dbReference type="Pfam" id="PF00196">
    <property type="entry name" value="GerE"/>
    <property type="match status" value="1"/>
</dbReference>
<evidence type="ECO:0000313" key="6">
    <source>
        <dbReference type="EMBL" id="VAX19292.1"/>
    </source>
</evidence>
<organism evidence="6">
    <name type="scientific">hydrothermal vent metagenome</name>
    <dbReference type="NCBI Taxonomy" id="652676"/>
    <lineage>
        <taxon>unclassified sequences</taxon>
        <taxon>metagenomes</taxon>
        <taxon>ecological metagenomes</taxon>
    </lineage>
</organism>
<evidence type="ECO:0000256" key="1">
    <source>
        <dbReference type="ARBA" id="ARBA00023015"/>
    </source>
</evidence>
<dbReference type="Gene3D" id="1.10.10.10">
    <property type="entry name" value="Winged helix-like DNA-binding domain superfamily/Winged helix DNA-binding domain"/>
    <property type="match status" value="1"/>
</dbReference>
<dbReference type="SUPFAM" id="SSF46894">
    <property type="entry name" value="C-terminal effector domain of the bipartite response regulators"/>
    <property type="match status" value="1"/>
</dbReference>
<gene>
    <name evidence="6" type="ORF">MNBD_IGNAVI01-1491</name>
</gene>
<keyword evidence="1" id="KW-0805">Transcription regulation</keyword>
<dbReference type="InterPro" id="IPR016032">
    <property type="entry name" value="Sig_transdc_resp-reg_C-effctor"/>
</dbReference>
<sequence>MSLPQEWLIFFFFILIALAVLMAYEIRAKFRWKSEAGELQKENDVLRAKIIYPEKKYSDYEVILEQIKQKLTARQFEIFLLTIEGRSSKEIGDKLNISNNTIDSHIIEIKKQLGVEKRSQLANVVLFELKN</sequence>
<evidence type="ECO:0000256" key="3">
    <source>
        <dbReference type="ARBA" id="ARBA00023163"/>
    </source>
</evidence>
<dbReference type="PANTHER" id="PTHR44688">
    <property type="entry name" value="DNA-BINDING TRANSCRIPTIONAL ACTIVATOR DEVR_DOSR"/>
    <property type="match status" value="1"/>
</dbReference>
<proteinExistence type="predicted"/>
<keyword evidence="4" id="KW-1133">Transmembrane helix</keyword>
<dbReference type="InterPro" id="IPR036388">
    <property type="entry name" value="WH-like_DNA-bd_sf"/>
</dbReference>
<dbReference type="SMART" id="SM00421">
    <property type="entry name" value="HTH_LUXR"/>
    <property type="match status" value="1"/>
</dbReference>
<dbReference type="GO" id="GO:0006355">
    <property type="term" value="P:regulation of DNA-templated transcription"/>
    <property type="evidence" value="ECO:0007669"/>
    <property type="project" value="InterPro"/>
</dbReference>
<evidence type="ECO:0000259" key="5">
    <source>
        <dbReference type="PROSITE" id="PS50043"/>
    </source>
</evidence>
<keyword evidence="2" id="KW-0238">DNA-binding</keyword>
<dbReference type="EMBL" id="UOGD01000133">
    <property type="protein sequence ID" value="VAX19292.1"/>
    <property type="molecule type" value="Genomic_DNA"/>
</dbReference>
<reference evidence="6" key="1">
    <citation type="submission" date="2018-06" db="EMBL/GenBank/DDBJ databases">
        <authorList>
            <person name="Zhirakovskaya E."/>
        </authorList>
    </citation>
    <scope>NUCLEOTIDE SEQUENCE</scope>
</reference>
<feature type="domain" description="HTH luxR-type" evidence="5">
    <location>
        <begin position="64"/>
        <end position="129"/>
    </location>
</feature>
<dbReference type="AlphaFoldDB" id="A0A3B1BTQ5"/>
<name>A0A3B1BTQ5_9ZZZZ</name>
<dbReference type="CDD" id="cd06170">
    <property type="entry name" value="LuxR_C_like"/>
    <property type="match status" value="1"/>
</dbReference>
<dbReference type="GO" id="GO:0003677">
    <property type="term" value="F:DNA binding"/>
    <property type="evidence" value="ECO:0007669"/>
    <property type="project" value="UniProtKB-KW"/>
</dbReference>